<evidence type="ECO:0000256" key="1">
    <source>
        <dbReference type="SAM" id="MobiDB-lite"/>
    </source>
</evidence>
<proteinExistence type="predicted"/>
<name>A0A914Z4I6_9BILA</name>
<feature type="compositionally biased region" description="Polar residues" evidence="1">
    <location>
        <begin position="40"/>
        <end position="50"/>
    </location>
</feature>
<keyword evidence="2" id="KW-1185">Reference proteome</keyword>
<feature type="region of interest" description="Disordered" evidence="1">
    <location>
        <begin position="31"/>
        <end position="62"/>
    </location>
</feature>
<accession>A0A914Z4I6</accession>
<sequence>MVGVTTFYCEDYCYKLNVDVTKLLSSKKTVDPRFAPSDGFPSSASSNDRNAPQKKNVATTPNHNRVVLGDVYGQERLSERRRLANRYEPDAPTGSSARARVDENAYEGFDVTQNGNMVYQTPASRKDMGNICNAPKKPMQSRKRFPDRDACEEELLPKKLNFEDLEPVELEHAELEHAEQPWTF</sequence>
<evidence type="ECO:0000313" key="2">
    <source>
        <dbReference type="Proteomes" id="UP000887577"/>
    </source>
</evidence>
<dbReference type="WBParaSite" id="PSU_v2.g7603.t1">
    <property type="protein sequence ID" value="PSU_v2.g7603.t1"/>
    <property type="gene ID" value="PSU_v2.g7603"/>
</dbReference>
<organism evidence="2 3">
    <name type="scientific">Panagrolaimus superbus</name>
    <dbReference type="NCBI Taxonomy" id="310955"/>
    <lineage>
        <taxon>Eukaryota</taxon>
        <taxon>Metazoa</taxon>
        <taxon>Ecdysozoa</taxon>
        <taxon>Nematoda</taxon>
        <taxon>Chromadorea</taxon>
        <taxon>Rhabditida</taxon>
        <taxon>Tylenchina</taxon>
        <taxon>Panagrolaimomorpha</taxon>
        <taxon>Panagrolaimoidea</taxon>
        <taxon>Panagrolaimidae</taxon>
        <taxon>Panagrolaimus</taxon>
    </lineage>
</organism>
<reference evidence="3" key="1">
    <citation type="submission" date="2022-11" db="UniProtKB">
        <authorList>
            <consortium name="WormBaseParasite"/>
        </authorList>
    </citation>
    <scope>IDENTIFICATION</scope>
</reference>
<dbReference type="AlphaFoldDB" id="A0A914Z4I6"/>
<protein>
    <submittedName>
        <fullName evidence="3">Uncharacterized protein</fullName>
    </submittedName>
</protein>
<evidence type="ECO:0000313" key="3">
    <source>
        <dbReference type="WBParaSite" id="PSU_v2.g7603.t1"/>
    </source>
</evidence>
<dbReference type="Proteomes" id="UP000887577">
    <property type="component" value="Unplaced"/>
</dbReference>